<dbReference type="GO" id="GO:0016020">
    <property type="term" value="C:membrane"/>
    <property type="evidence" value="ECO:0007669"/>
    <property type="project" value="UniProtKB-SubCell"/>
</dbReference>
<name>A0A2C9CQ06_9RHOB</name>
<dbReference type="RefSeq" id="WP_097928792.1">
    <property type="nucleotide sequence ID" value="NZ_OCTN01000001.1"/>
</dbReference>
<evidence type="ECO:0000313" key="7">
    <source>
        <dbReference type="Proteomes" id="UP000220034"/>
    </source>
</evidence>
<dbReference type="NCBIfam" id="NF033779">
    <property type="entry name" value="Tim44_TimA_adap"/>
    <property type="match status" value="1"/>
</dbReference>
<dbReference type="GO" id="GO:0030150">
    <property type="term" value="P:protein import into mitochondrial matrix"/>
    <property type="evidence" value="ECO:0007669"/>
    <property type="project" value="TreeGrafter"/>
</dbReference>
<protein>
    <submittedName>
        <fullName evidence="6">Predicted lipid-binding transport protein, Tim44 family</fullName>
    </submittedName>
</protein>
<dbReference type="GO" id="GO:0051087">
    <property type="term" value="F:protein-folding chaperone binding"/>
    <property type="evidence" value="ECO:0007669"/>
    <property type="project" value="TreeGrafter"/>
</dbReference>
<dbReference type="Gene3D" id="3.10.450.240">
    <property type="match status" value="1"/>
</dbReference>
<dbReference type="InterPro" id="IPR016985">
    <property type="entry name" value="UCP031890_Tim44-rel"/>
</dbReference>
<gene>
    <name evidence="6" type="ORF">SAMN06273572_1011131</name>
</gene>
<evidence type="ECO:0000256" key="1">
    <source>
        <dbReference type="ARBA" id="ARBA00004370"/>
    </source>
</evidence>
<dbReference type="PANTHER" id="PTHR10721">
    <property type="entry name" value="MITOCHONDRIAL IMPORT INNER MEMBRANE TRANSLOCASE SUBUNIT TIM44"/>
    <property type="match status" value="1"/>
</dbReference>
<dbReference type="SUPFAM" id="SSF54427">
    <property type="entry name" value="NTF2-like"/>
    <property type="match status" value="1"/>
</dbReference>
<feature type="domain" description="Tim44-like" evidence="5">
    <location>
        <begin position="73"/>
        <end position="221"/>
    </location>
</feature>
<dbReference type="Pfam" id="PF04280">
    <property type="entry name" value="Tim44"/>
    <property type="match status" value="1"/>
</dbReference>
<keyword evidence="7" id="KW-1185">Reference proteome</keyword>
<keyword evidence="4" id="KW-0472">Membrane</keyword>
<evidence type="ECO:0000256" key="4">
    <source>
        <dbReference type="ARBA" id="ARBA00023136"/>
    </source>
</evidence>
<evidence type="ECO:0000313" key="6">
    <source>
        <dbReference type="EMBL" id="SOH93275.1"/>
    </source>
</evidence>
<dbReference type="InterPro" id="IPR007379">
    <property type="entry name" value="Tim44-like_dom"/>
</dbReference>
<dbReference type="PANTHER" id="PTHR10721:SF1">
    <property type="entry name" value="MITOCHONDRIAL IMPORT INNER MEMBRANE TRANSLOCASE SUBUNIT TIM44"/>
    <property type="match status" value="1"/>
</dbReference>
<accession>A0A2C9CQ06</accession>
<dbReference type="SMART" id="SM00978">
    <property type="entry name" value="Tim44"/>
    <property type="match status" value="1"/>
</dbReference>
<dbReference type="OrthoDB" id="9798618at2"/>
<keyword evidence="3" id="KW-0809">Transit peptide</keyword>
<reference evidence="7" key="1">
    <citation type="submission" date="2017-09" db="EMBL/GenBank/DDBJ databases">
        <authorList>
            <person name="Varghese N."/>
            <person name="Submissions S."/>
        </authorList>
    </citation>
    <scope>NUCLEOTIDE SEQUENCE [LARGE SCALE GENOMIC DNA]</scope>
    <source>
        <strain evidence="7">C7</strain>
    </source>
</reference>
<dbReference type="PIRSF" id="PIRSF031890">
    <property type="entry name" value="UCP031890_transporter_Tim44"/>
    <property type="match status" value="1"/>
</dbReference>
<comment type="subcellular location">
    <subcellularLocation>
        <location evidence="1">Membrane</location>
    </subcellularLocation>
</comment>
<organism evidence="6 7">
    <name type="scientific">Pontivivens marinum</name>
    <dbReference type="NCBI Taxonomy" id="1690039"/>
    <lineage>
        <taxon>Bacteria</taxon>
        <taxon>Pseudomonadati</taxon>
        <taxon>Pseudomonadota</taxon>
        <taxon>Alphaproteobacteria</taxon>
        <taxon>Rhodobacterales</taxon>
        <taxon>Paracoccaceae</taxon>
        <taxon>Pontivivens</taxon>
    </lineage>
</organism>
<proteinExistence type="inferred from homology"/>
<evidence type="ECO:0000256" key="2">
    <source>
        <dbReference type="ARBA" id="ARBA00009597"/>
    </source>
</evidence>
<dbReference type="InterPro" id="IPR032710">
    <property type="entry name" value="NTF2-like_dom_sf"/>
</dbReference>
<dbReference type="Proteomes" id="UP000220034">
    <property type="component" value="Unassembled WGS sequence"/>
</dbReference>
<dbReference type="AlphaFoldDB" id="A0A2C9CQ06"/>
<dbReference type="InterPro" id="IPR039544">
    <property type="entry name" value="Tim44-like"/>
</dbReference>
<evidence type="ECO:0000259" key="5">
    <source>
        <dbReference type="SMART" id="SM00978"/>
    </source>
</evidence>
<evidence type="ECO:0000256" key="3">
    <source>
        <dbReference type="ARBA" id="ARBA00022946"/>
    </source>
</evidence>
<dbReference type="EMBL" id="OCTN01000001">
    <property type="protein sequence ID" value="SOH93275.1"/>
    <property type="molecule type" value="Genomic_DNA"/>
</dbReference>
<comment type="similarity">
    <text evidence="2">Belongs to the Tim44 family.</text>
</comment>
<sequence length="221" mass="24121">MSLLPLLVLAAVAVFLVLKLRSVLGTRTGFEPSADEMPRPPMPGPSRDAEFEVIEGGGKDRDIADHVDLDSDAGHALVQMKRVEPDFGVTDFIAGSKQAYEMILMAYENGDLDTLQQFLAPDVYQGFEQAVEQRAEAGLTVEANFIGVREVKLKDARFDDLDNVGDVVVRFVGELTSVVRNANGDVVEGDPHVVKRQSDTWTFSRVMGSDNPNWLLVATGA</sequence>